<dbReference type="EMBL" id="JACRTC010000001">
    <property type="protein sequence ID" value="MBC8569802.1"/>
    <property type="molecule type" value="Genomic_DNA"/>
</dbReference>
<dbReference type="AlphaFoldDB" id="A0A926EDK7"/>
<protein>
    <submittedName>
        <fullName evidence="3">Spore cortex biosynthesis protein YabQ</fullName>
    </submittedName>
</protein>
<reference evidence="3" key="1">
    <citation type="submission" date="2020-08" db="EMBL/GenBank/DDBJ databases">
        <title>Genome public.</title>
        <authorList>
            <person name="Liu C."/>
            <person name="Sun Q."/>
        </authorList>
    </citation>
    <scope>NUCLEOTIDE SEQUENCE</scope>
    <source>
        <strain evidence="3">NSJ-54</strain>
    </source>
</reference>
<comment type="caution">
    <text evidence="3">The sequence shown here is derived from an EMBL/GenBank/DDBJ whole genome shotgun (WGS) entry which is preliminary data.</text>
</comment>
<dbReference type="RefSeq" id="WP_262396889.1">
    <property type="nucleotide sequence ID" value="NZ_JACRTC010000001.1"/>
</dbReference>
<feature type="transmembrane region" description="Helical" evidence="2">
    <location>
        <begin position="38"/>
        <end position="58"/>
    </location>
</feature>
<proteinExistence type="predicted"/>
<keyword evidence="2" id="KW-0812">Transmembrane</keyword>
<dbReference type="InterPro" id="IPR019074">
    <property type="entry name" value="YabQ"/>
</dbReference>
<keyword evidence="4" id="KW-1185">Reference proteome</keyword>
<dbReference type="NCBIfam" id="TIGR02893">
    <property type="entry name" value="spore_yabQ"/>
    <property type="match status" value="1"/>
</dbReference>
<evidence type="ECO:0000256" key="1">
    <source>
        <dbReference type="SAM" id="MobiDB-lite"/>
    </source>
</evidence>
<evidence type="ECO:0000313" key="4">
    <source>
        <dbReference type="Proteomes" id="UP000660861"/>
    </source>
</evidence>
<accession>A0A926EDK7</accession>
<dbReference type="Proteomes" id="UP000660861">
    <property type="component" value="Unassembled WGS sequence"/>
</dbReference>
<name>A0A926EDK7_9FIRM</name>
<feature type="transmembrane region" description="Helical" evidence="2">
    <location>
        <begin position="6"/>
        <end position="26"/>
    </location>
</feature>
<evidence type="ECO:0000313" key="3">
    <source>
        <dbReference type="EMBL" id="MBC8569802.1"/>
    </source>
</evidence>
<evidence type="ECO:0000256" key="2">
    <source>
        <dbReference type="SAM" id="Phobius"/>
    </source>
</evidence>
<feature type="region of interest" description="Disordered" evidence="1">
    <location>
        <begin position="162"/>
        <end position="188"/>
    </location>
</feature>
<sequence>MLSQQTQVFLYACLIGAGLGAFYDVFRMIRLAVKNSAVIVFIEDALFFAVCALVTFFYMMQAMGGQLRFFILLGEFLGAVIYYFTIGALVMKISKLIIRGIKAVLHFLFRIFIRPILLFLQWIGKKLQKLFSKCTAPLKKFGTNAKFRLKQQRVLLYNLLKPHPKQKKKKRRARKEGKNSGRKTRKNG</sequence>
<feature type="transmembrane region" description="Helical" evidence="2">
    <location>
        <begin position="70"/>
        <end position="91"/>
    </location>
</feature>
<keyword evidence="2" id="KW-1133">Transmembrane helix</keyword>
<keyword evidence="2" id="KW-0472">Membrane</keyword>
<dbReference type="Pfam" id="PF09578">
    <property type="entry name" value="Spore_YabQ"/>
    <property type="match status" value="1"/>
</dbReference>
<feature type="transmembrane region" description="Helical" evidence="2">
    <location>
        <begin position="103"/>
        <end position="124"/>
    </location>
</feature>
<gene>
    <name evidence="3" type="ORF">H8709_03045</name>
</gene>
<organism evidence="3 4">
    <name type="scientific">Zongyangia hominis</name>
    <dbReference type="NCBI Taxonomy" id="2763677"/>
    <lineage>
        <taxon>Bacteria</taxon>
        <taxon>Bacillati</taxon>
        <taxon>Bacillota</taxon>
        <taxon>Clostridia</taxon>
        <taxon>Eubacteriales</taxon>
        <taxon>Oscillospiraceae</taxon>
        <taxon>Zongyangia</taxon>
    </lineage>
</organism>